<dbReference type="Proteomes" id="UP000288096">
    <property type="component" value="Unassembled WGS sequence"/>
</dbReference>
<accession>A0A401FYS2</accession>
<name>A0A401FYS2_9BACT</name>
<evidence type="ECO:0000313" key="1">
    <source>
        <dbReference type="EMBL" id="GBC62100.1"/>
    </source>
</evidence>
<dbReference type="InterPro" id="IPR014846">
    <property type="entry name" value="DUF1786_pyruvate_format-lyase"/>
</dbReference>
<sequence length="358" mass="38584">MSRFLMIDVGAGTMDVLYYDTDADLQYKAVVRSPVRYLAEQAATLPGNLAITGCEMGGGPVSAVLKTRAQTAKVVISRPAAATIHHDPERVRAMGIEIVEPDEALAMQKKEGFGALTLADLDPERIAVIVAGFGVPFAFDVVGVCAQDHGVAPLGISHLDYRHNLFRAALENKPYPHTLLYRGDEVPETMNRLTALSRSAAQLPAEEVYVMDSGMAAILGASKDALCRNREKVMVLDIATSHTVGAALAGDELAGFFEYHTHAITRTRLEELLRELADGRLTHEEVLKEGGHGAFIRSAIGWDMAGVIIATGPKRKLLQGTRLPITFGAPLGDNMMTGNVGLLEAIRCRKGLDPLVYI</sequence>
<dbReference type="EMBL" id="BEXT01000001">
    <property type="protein sequence ID" value="GBC62100.1"/>
    <property type="molecule type" value="Genomic_DNA"/>
</dbReference>
<protein>
    <submittedName>
        <fullName evidence="1">Pyruvate formate-lyase activating enzyme</fullName>
    </submittedName>
</protein>
<dbReference type="GO" id="GO:0016829">
    <property type="term" value="F:lyase activity"/>
    <property type="evidence" value="ECO:0007669"/>
    <property type="project" value="UniProtKB-KW"/>
</dbReference>
<keyword evidence="1" id="KW-0670">Pyruvate</keyword>
<organism evidence="1 2">
    <name type="scientific">Desulfonema ishimotonii</name>
    <dbReference type="NCBI Taxonomy" id="45657"/>
    <lineage>
        <taxon>Bacteria</taxon>
        <taxon>Pseudomonadati</taxon>
        <taxon>Thermodesulfobacteriota</taxon>
        <taxon>Desulfobacteria</taxon>
        <taxon>Desulfobacterales</taxon>
        <taxon>Desulfococcaceae</taxon>
        <taxon>Desulfonema</taxon>
    </lineage>
</organism>
<dbReference type="OrthoDB" id="9777509at2"/>
<dbReference type="Pfam" id="PF08735">
    <property type="entry name" value="DUF1786"/>
    <property type="match status" value="1"/>
</dbReference>
<keyword evidence="1" id="KW-0456">Lyase</keyword>
<dbReference type="AlphaFoldDB" id="A0A401FYS2"/>
<reference evidence="2" key="2">
    <citation type="submission" date="2019-01" db="EMBL/GenBank/DDBJ databases">
        <title>Genome sequence of Desulfonema ishimotonii strain Tokyo 01.</title>
        <authorList>
            <person name="Fukui M."/>
        </authorList>
    </citation>
    <scope>NUCLEOTIDE SEQUENCE [LARGE SCALE GENOMIC DNA]</scope>
    <source>
        <strain evidence="2">Tokyo 01</strain>
    </source>
</reference>
<evidence type="ECO:0000313" key="2">
    <source>
        <dbReference type="Proteomes" id="UP000288096"/>
    </source>
</evidence>
<proteinExistence type="predicted"/>
<gene>
    <name evidence="1" type="ORF">DENIS_3063</name>
</gene>
<comment type="caution">
    <text evidence="1">The sequence shown here is derived from an EMBL/GenBank/DDBJ whole genome shotgun (WGS) entry which is preliminary data.</text>
</comment>
<dbReference type="RefSeq" id="WP_124329303.1">
    <property type="nucleotide sequence ID" value="NZ_BEXT01000001.1"/>
</dbReference>
<reference evidence="2" key="1">
    <citation type="submission" date="2017-11" db="EMBL/GenBank/DDBJ databases">
        <authorList>
            <person name="Watanabe M."/>
            <person name="Kojima H."/>
        </authorList>
    </citation>
    <scope>NUCLEOTIDE SEQUENCE [LARGE SCALE GENOMIC DNA]</scope>
    <source>
        <strain evidence="2">Tokyo 01</strain>
    </source>
</reference>
<keyword evidence="2" id="KW-1185">Reference proteome</keyword>